<name>A0A5K7ZPL6_9BACT</name>
<gene>
    <name evidence="1" type="ORF">DSCO28_34510</name>
</gene>
<reference evidence="1 2" key="1">
    <citation type="submission" date="2019-11" db="EMBL/GenBank/DDBJ databases">
        <title>Comparative genomics of hydrocarbon-degrading Desulfosarcina strains.</title>
        <authorList>
            <person name="Watanabe M."/>
            <person name="Kojima H."/>
            <person name="Fukui M."/>
        </authorList>
    </citation>
    <scope>NUCLEOTIDE SEQUENCE [LARGE SCALE GENOMIC DNA]</scope>
    <source>
        <strain evidence="1 2">28bB2T</strain>
    </source>
</reference>
<dbReference type="KEGG" id="dov:DSCO28_34510"/>
<protein>
    <submittedName>
        <fullName evidence="1">Uncharacterized protein</fullName>
    </submittedName>
</protein>
<evidence type="ECO:0000313" key="2">
    <source>
        <dbReference type="Proteomes" id="UP000425960"/>
    </source>
</evidence>
<dbReference type="EMBL" id="AP021876">
    <property type="protein sequence ID" value="BBO82885.1"/>
    <property type="molecule type" value="Genomic_DNA"/>
</dbReference>
<dbReference type="AlphaFoldDB" id="A0A5K7ZPL6"/>
<sequence length="286" mass="28359">MDGAAAADTADDNGRFTVDGAAGLDVQNGTVSQGLDASGQIAAQGVGAVIKGRIDAVAAGGTDNIDIDEAVALDPTGQGQLFAEIEFDHVGGDAGVVSPFGVVQVLGLDLHDPGIKGQGFSPLDIPHHLDGIGNKEGIHIEGGVNNSLGTGTAHRGGVLDVTQLHQGTGVTDSQQGEFTADGLQIAHGEVDCAVGAEQAIAIEVFPVIKNSIAIDILVKGHGAAVFATPGFSRAAEAVAKAAVDTADGQGVVPVDLVLAGSEVDLVGSQADGTVTGAKVTGDKIKV</sequence>
<accession>A0A5K7ZPL6</accession>
<proteinExistence type="predicted"/>
<dbReference type="Proteomes" id="UP000425960">
    <property type="component" value="Chromosome"/>
</dbReference>
<evidence type="ECO:0000313" key="1">
    <source>
        <dbReference type="EMBL" id="BBO82885.1"/>
    </source>
</evidence>
<organism evidence="1 2">
    <name type="scientific">Desulfosarcina ovata subsp. sediminis</name>
    <dbReference type="NCBI Taxonomy" id="885957"/>
    <lineage>
        <taxon>Bacteria</taxon>
        <taxon>Pseudomonadati</taxon>
        <taxon>Thermodesulfobacteriota</taxon>
        <taxon>Desulfobacteria</taxon>
        <taxon>Desulfobacterales</taxon>
        <taxon>Desulfosarcinaceae</taxon>
        <taxon>Desulfosarcina</taxon>
    </lineage>
</organism>